<name>A0AAV3UN17_9EURY</name>
<feature type="compositionally biased region" description="Polar residues" evidence="2">
    <location>
        <begin position="1"/>
        <end position="12"/>
    </location>
</feature>
<dbReference type="Proteomes" id="UP001501729">
    <property type="component" value="Unassembled WGS sequence"/>
</dbReference>
<comment type="caution">
    <text evidence="4">The sequence shown here is derived from an EMBL/GenBank/DDBJ whole genome shotgun (WGS) entry which is preliminary data.</text>
</comment>
<dbReference type="GO" id="GO:0008270">
    <property type="term" value="F:zinc ion binding"/>
    <property type="evidence" value="ECO:0007669"/>
    <property type="project" value="UniProtKB-KW"/>
</dbReference>
<feature type="region of interest" description="Disordered" evidence="2">
    <location>
        <begin position="95"/>
        <end position="116"/>
    </location>
</feature>
<dbReference type="EMBL" id="BAABKX010000018">
    <property type="protein sequence ID" value="GAA5060214.1"/>
    <property type="molecule type" value="Genomic_DNA"/>
</dbReference>
<feature type="domain" description="SWIM-type" evidence="3">
    <location>
        <begin position="57"/>
        <end position="94"/>
    </location>
</feature>
<sequence>MNAGLTNASHANPTAALEADETAQKRAQADQFSFDVNAPGLIEVTNESHENPADHQYVVTLDDVTDNVMACTCPHHVHRSAFCKHMAAVETATDDGTLTAFPSDDDKTDEDDAEPEECDCDGLNGFPCWPCVRAHRKELPN</sequence>
<evidence type="ECO:0000313" key="4">
    <source>
        <dbReference type="EMBL" id="GAA5060214.1"/>
    </source>
</evidence>
<dbReference type="AlphaFoldDB" id="A0AAV3UN17"/>
<keyword evidence="1" id="KW-0479">Metal-binding</keyword>
<evidence type="ECO:0000256" key="1">
    <source>
        <dbReference type="PROSITE-ProRule" id="PRU00325"/>
    </source>
</evidence>
<gene>
    <name evidence="4" type="ORF">GCM10025751_45110</name>
</gene>
<feature type="region of interest" description="Disordered" evidence="2">
    <location>
        <begin position="1"/>
        <end position="27"/>
    </location>
</feature>
<keyword evidence="1" id="KW-0862">Zinc</keyword>
<keyword evidence="5" id="KW-1185">Reference proteome</keyword>
<accession>A0AAV3UN17</accession>
<feature type="compositionally biased region" description="Acidic residues" evidence="2">
    <location>
        <begin position="106"/>
        <end position="116"/>
    </location>
</feature>
<evidence type="ECO:0000256" key="2">
    <source>
        <dbReference type="SAM" id="MobiDB-lite"/>
    </source>
</evidence>
<proteinExistence type="predicted"/>
<evidence type="ECO:0000259" key="3">
    <source>
        <dbReference type="PROSITE" id="PS50966"/>
    </source>
</evidence>
<dbReference type="PROSITE" id="PS50966">
    <property type="entry name" value="ZF_SWIM"/>
    <property type="match status" value="1"/>
</dbReference>
<protein>
    <recommendedName>
        <fullName evidence="3">SWIM-type domain-containing protein</fullName>
    </recommendedName>
</protein>
<keyword evidence="1" id="KW-0863">Zinc-finger</keyword>
<organism evidence="4 5">
    <name type="scientific">Haladaptatus pallidirubidus</name>
    <dbReference type="NCBI Taxonomy" id="1008152"/>
    <lineage>
        <taxon>Archaea</taxon>
        <taxon>Methanobacteriati</taxon>
        <taxon>Methanobacteriota</taxon>
        <taxon>Stenosarchaea group</taxon>
        <taxon>Halobacteria</taxon>
        <taxon>Halobacteriales</taxon>
        <taxon>Haladaptataceae</taxon>
        <taxon>Haladaptatus</taxon>
    </lineage>
</organism>
<dbReference type="InterPro" id="IPR007527">
    <property type="entry name" value="Znf_SWIM"/>
</dbReference>
<evidence type="ECO:0000313" key="5">
    <source>
        <dbReference type="Proteomes" id="UP001501729"/>
    </source>
</evidence>
<reference evidence="4 5" key="1">
    <citation type="journal article" date="2019" name="Int. J. Syst. Evol. Microbiol.">
        <title>The Global Catalogue of Microorganisms (GCM) 10K type strain sequencing project: providing services to taxonomists for standard genome sequencing and annotation.</title>
        <authorList>
            <consortium name="The Broad Institute Genomics Platform"/>
            <consortium name="The Broad Institute Genome Sequencing Center for Infectious Disease"/>
            <person name="Wu L."/>
            <person name="Ma J."/>
        </authorList>
    </citation>
    <scope>NUCLEOTIDE SEQUENCE [LARGE SCALE GENOMIC DNA]</scope>
    <source>
        <strain evidence="4 5">JCM 17504</strain>
    </source>
</reference>